<sequence>RGHAEVLRSLLHRGSQPDLVDHRGWSALHYAGFGGQAASARALLQHGGPRAAAVLDAPNAKGETALALAAFGRRQECAEVLLSNGADLALLSNAADRAYLEQLAAAKAAAPNAGGGGGSSSGGAAQNGQPLASRPGAARRAAPDGGAALGSPSASARPGVMHQFSGSPSEYEQLASEPVSPQGLRPRRVPSNRTAALPALHDNGSGAPSSAAAAMESEQSPRPAADRSPSASPSPDKGDGASAGGAAAKEAAWELRERKFGGVPLLLHRPTGLLFTSVPADSFPHLVGRLSARQPHWLGHTDRDLQRLAGQPEALLCLAATVPVAALLLTRLGVIPGVTLRLCLVLGLHE</sequence>
<dbReference type="GO" id="GO:0032259">
    <property type="term" value="P:methylation"/>
    <property type="evidence" value="ECO:0007669"/>
    <property type="project" value="UniProtKB-KW"/>
</dbReference>
<dbReference type="GO" id="GO:0085020">
    <property type="term" value="P:protein K6-linked ubiquitination"/>
    <property type="evidence" value="ECO:0007669"/>
    <property type="project" value="TreeGrafter"/>
</dbReference>
<dbReference type="PROSITE" id="PS50297">
    <property type="entry name" value="ANK_REP_REGION"/>
    <property type="match status" value="1"/>
</dbReference>
<feature type="region of interest" description="Disordered" evidence="4">
    <location>
        <begin position="110"/>
        <end position="248"/>
    </location>
</feature>
<dbReference type="SUPFAM" id="SSF48403">
    <property type="entry name" value="Ankyrin repeat"/>
    <property type="match status" value="1"/>
</dbReference>
<evidence type="ECO:0000256" key="1">
    <source>
        <dbReference type="ARBA" id="ARBA00022737"/>
    </source>
</evidence>
<accession>A0A2J7ZGE0</accession>
<keyword evidence="1" id="KW-0677">Repeat</keyword>
<organism evidence="5 6">
    <name type="scientific">Tetrabaena socialis</name>
    <dbReference type="NCBI Taxonomy" id="47790"/>
    <lineage>
        <taxon>Eukaryota</taxon>
        <taxon>Viridiplantae</taxon>
        <taxon>Chlorophyta</taxon>
        <taxon>core chlorophytes</taxon>
        <taxon>Chlorophyceae</taxon>
        <taxon>CS clade</taxon>
        <taxon>Chlamydomonadales</taxon>
        <taxon>Tetrabaenaceae</taxon>
        <taxon>Tetrabaena</taxon>
    </lineage>
</organism>
<feature type="compositionally biased region" description="Low complexity" evidence="4">
    <location>
        <begin position="122"/>
        <end position="159"/>
    </location>
</feature>
<keyword evidence="6" id="KW-1185">Reference proteome</keyword>
<keyword evidence="2 3" id="KW-0040">ANK repeat</keyword>
<evidence type="ECO:0000256" key="3">
    <source>
        <dbReference type="PROSITE-ProRule" id="PRU00023"/>
    </source>
</evidence>
<evidence type="ECO:0000256" key="2">
    <source>
        <dbReference type="ARBA" id="ARBA00023043"/>
    </source>
</evidence>
<dbReference type="AlphaFoldDB" id="A0A2J7ZGE0"/>
<feature type="repeat" description="ANK" evidence="3">
    <location>
        <begin position="61"/>
        <end position="93"/>
    </location>
</feature>
<dbReference type="InterPro" id="IPR002110">
    <property type="entry name" value="Ankyrin_rpt"/>
</dbReference>
<proteinExistence type="predicted"/>
<evidence type="ECO:0000313" key="6">
    <source>
        <dbReference type="Proteomes" id="UP000236333"/>
    </source>
</evidence>
<feature type="compositionally biased region" description="Low complexity" evidence="4">
    <location>
        <begin position="204"/>
        <end position="235"/>
    </location>
</feature>
<evidence type="ECO:0000313" key="5">
    <source>
        <dbReference type="EMBL" id="PNG99343.1"/>
    </source>
</evidence>
<dbReference type="OrthoDB" id="547615at2759"/>
<gene>
    <name evidence="5" type="ORF">TSOC_014881</name>
</gene>
<evidence type="ECO:0000256" key="4">
    <source>
        <dbReference type="SAM" id="MobiDB-lite"/>
    </source>
</evidence>
<dbReference type="Gene3D" id="1.25.40.20">
    <property type="entry name" value="Ankyrin repeat-containing domain"/>
    <property type="match status" value="1"/>
</dbReference>
<dbReference type="SMART" id="SM00248">
    <property type="entry name" value="ANK"/>
    <property type="match status" value="2"/>
</dbReference>
<dbReference type="GO" id="GO:0004842">
    <property type="term" value="F:ubiquitin-protein transferase activity"/>
    <property type="evidence" value="ECO:0007669"/>
    <property type="project" value="TreeGrafter"/>
</dbReference>
<protein>
    <submittedName>
        <fullName evidence="5">Histone-lysine N-methyltransferase EHMT2</fullName>
    </submittedName>
</protein>
<dbReference type="InterPro" id="IPR036770">
    <property type="entry name" value="Ankyrin_rpt-contain_sf"/>
</dbReference>
<keyword evidence="5" id="KW-0808">Transferase</keyword>
<dbReference type="GO" id="GO:0008168">
    <property type="term" value="F:methyltransferase activity"/>
    <property type="evidence" value="ECO:0007669"/>
    <property type="project" value="UniProtKB-KW"/>
</dbReference>
<feature type="non-terminal residue" evidence="5">
    <location>
        <position position="1"/>
    </location>
</feature>
<comment type="caution">
    <text evidence="5">The sequence shown here is derived from an EMBL/GenBank/DDBJ whole genome shotgun (WGS) entry which is preliminary data.</text>
</comment>
<reference evidence="5 6" key="1">
    <citation type="journal article" date="2017" name="Mol. Biol. Evol.">
        <title>The 4-celled Tetrabaena socialis nuclear genome reveals the essential components for genetic control of cell number at the origin of multicellularity in the volvocine lineage.</title>
        <authorList>
            <person name="Featherston J."/>
            <person name="Arakaki Y."/>
            <person name="Hanschen E.R."/>
            <person name="Ferris P.J."/>
            <person name="Michod R.E."/>
            <person name="Olson B.J.S.C."/>
            <person name="Nozaki H."/>
            <person name="Durand P.M."/>
        </authorList>
    </citation>
    <scope>NUCLEOTIDE SEQUENCE [LARGE SCALE GENOMIC DNA]</scope>
    <source>
        <strain evidence="5 6">NIES-571</strain>
    </source>
</reference>
<dbReference type="PANTHER" id="PTHR24171:SF8">
    <property type="entry name" value="BRCA1-ASSOCIATED RING DOMAIN PROTEIN 1"/>
    <property type="match status" value="1"/>
</dbReference>
<dbReference type="PANTHER" id="PTHR24171">
    <property type="entry name" value="ANKYRIN REPEAT DOMAIN-CONTAINING PROTEIN 39-RELATED"/>
    <property type="match status" value="1"/>
</dbReference>
<dbReference type="Pfam" id="PF12796">
    <property type="entry name" value="Ank_2"/>
    <property type="match status" value="1"/>
</dbReference>
<feature type="non-terminal residue" evidence="5">
    <location>
        <position position="350"/>
    </location>
</feature>
<name>A0A2J7ZGE0_9CHLO</name>
<dbReference type="Proteomes" id="UP000236333">
    <property type="component" value="Unassembled WGS sequence"/>
</dbReference>
<dbReference type="EMBL" id="PGGS01003209">
    <property type="protein sequence ID" value="PNG99343.1"/>
    <property type="molecule type" value="Genomic_DNA"/>
</dbReference>
<dbReference type="PROSITE" id="PS50088">
    <property type="entry name" value="ANK_REPEAT"/>
    <property type="match status" value="1"/>
</dbReference>
<keyword evidence="5" id="KW-0489">Methyltransferase</keyword>